<dbReference type="GeneID" id="39603980"/>
<evidence type="ECO:0000256" key="6">
    <source>
        <dbReference type="ARBA" id="ARBA00022622"/>
    </source>
</evidence>
<feature type="transmembrane region" description="Helical" evidence="16">
    <location>
        <begin position="291"/>
        <end position="316"/>
    </location>
</feature>
<dbReference type="Proteomes" id="UP000267145">
    <property type="component" value="Unassembled WGS sequence"/>
</dbReference>
<feature type="region of interest" description="Disordered" evidence="15">
    <location>
        <begin position="435"/>
        <end position="465"/>
    </location>
</feature>
<comment type="similarity">
    <text evidence="13">Belongs to the SAT4 family.</text>
</comment>
<evidence type="ECO:0000313" key="20">
    <source>
        <dbReference type="Proteomes" id="UP000267145"/>
    </source>
</evidence>
<evidence type="ECO:0000313" key="19">
    <source>
        <dbReference type="EMBL" id="RNJ60095.1"/>
    </source>
</evidence>
<evidence type="ECO:0000256" key="4">
    <source>
        <dbReference type="ARBA" id="ARBA00010031"/>
    </source>
</evidence>
<evidence type="ECO:0000256" key="7">
    <source>
        <dbReference type="ARBA" id="ARBA00022692"/>
    </source>
</evidence>
<keyword evidence="14" id="KW-0349">Heme</keyword>
<reference evidence="19 20" key="1">
    <citation type="submission" date="2018-10" db="EMBL/GenBank/DDBJ databases">
        <title>Genome sequence of Verticillium nonalfalfae VnAa140.</title>
        <authorList>
            <person name="Stajich J.E."/>
            <person name="Kasson M.T."/>
        </authorList>
    </citation>
    <scope>NUCLEOTIDE SEQUENCE [LARGE SCALE GENOMIC DNA]</scope>
    <source>
        <strain evidence="19 20">VnAa140</strain>
    </source>
</reference>
<keyword evidence="5" id="KW-0964">Secreted</keyword>
<evidence type="ECO:0000259" key="18">
    <source>
        <dbReference type="PROSITE" id="PS52012"/>
    </source>
</evidence>
<feature type="region of interest" description="Disordered" evidence="15">
    <location>
        <begin position="378"/>
        <end position="417"/>
    </location>
</feature>
<dbReference type="GO" id="GO:0046872">
    <property type="term" value="F:metal ion binding"/>
    <property type="evidence" value="ECO:0007669"/>
    <property type="project" value="UniProtKB-UniRule"/>
</dbReference>
<keyword evidence="12" id="KW-0449">Lipoprotein</keyword>
<proteinExistence type="inferred from homology"/>
<comment type="subcellular location">
    <subcellularLocation>
        <location evidence="2">Membrane</location>
        <topology evidence="2">Lipid-anchor</topology>
        <topology evidence="2">GPI-anchor</topology>
    </subcellularLocation>
    <subcellularLocation>
        <location evidence="1">Membrane</location>
        <topology evidence="1">Multi-pass membrane protein</topology>
    </subcellularLocation>
    <subcellularLocation>
        <location evidence="3">Secreted</location>
    </subcellularLocation>
</comment>
<dbReference type="SMART" id="SM00747">
    <property type="entry name" value="CFEM"/>
    <property type="match status" value="1"/>
</dbReference>
<evidence type="ECO:0000256" key="8">
    <source>
        <dbReference type="ARBA" id="ARBA00022729"/>
    </source>
</evidence>
<dbReference type="InterPro" id="IPR052337">
    <property type="entry name" value="SAT4-like"/>
</dbReference>
<dbReference type="PROSITE" id="PS52012">
    <property type="entry name" value="CFEM"/>
    <property type="match status" value="1"/>
</dbReference>
<feature type="transmembrane region" description="Helical" evidence="16">
    <location>
        <begin position="250"/>
        <end position="270"/>
    </location>
</feature>
<feature type="transmembrane region" description="Helical" evidence="16">
    <location>
        <begin position="336"/>
        <end position="356"/>
    </location>
</feature>
<dbReference type="GO" id="GO:0005576">
    <property type="term" value="C:extracellular region"/>
    <property type="evidence" value="ECO:0007669"/>
    <property type="project" value="UniProtKB-SubCell"/>
</dbReference>
<dbReference type="InterPro" id="IPR008427">
    <property type="entry name" value="Extracellular_membr_CFEM_dom"/>
</dbReference>
<name>A0A3M9YIS4_9PEZI</name>
<protein>
    <recommendedName>
        <fullName evidence="18">CFEM domain-containing protein</fullName>
    </recommendedName>
</protein>
<evidence type="ECO:0000256" key="14">
    <source>
        <dbReference type="PROSITE-ProRule" id="PRU01356"/>
    </source>
</evidence>
<comment type="caution">
    <text evidence="19">The sequence shown here is derived from an EMBL/GenBank/DDBJ whole genome shotgun (WGS) entry which is preliminary data.</text>
</comment>
<evidence type="ECO:0000256" key="10">
    <source>
        <dbReference type="ARBA" id="ARBA00023136"/>
    </source>
</evidence>
<keyword evidence="6" id="KW-0336">GPI-anchor</keyword>
<dbReference type="GO" id="GO:0098552">
    <property type="term" value="C:side of membrane"/>
    <property type="evidence" value="ECO:0007669"/>
    <property type="project" value="UniProtKB-KW"/>
</dbReference>
<evidence type="ECO:0000256" key="16">
    <source>
        <dbReference type="SAM" id="Phobius"/>
    </source>
</evidence>
<keyword evidence="10 16" id="KW-0472">Membrane</keyword>
<comment type="similarity">
    <text evidence="4">Belongs to the RBT5 family.</text>
</comment>
<feature type="domain" description="CFEM" evidence="18">
    <location>
        <begin position="1"/>
        <end position="111"/>
    </location>
</feature>
<feature type="chain" id="PRO_5018308078" description="CFEM domain-containing protein" evidence="17">
    <location>
        <begin position="20"/>
        <end position="465"/>
    </location>
</feature>
<feature type="signal peptide" evidence="17">
    <location>
        <begin position="1"/>
        <end position="19"/>
    </location>
</feature>
<feature type="disulfide bond" evidence="14">
    <location>
        <begin position="51"/>
        <end position="84"/>
    </location>
</feature>
<keyword evidence="11 14" id="KW-1015">Disulfide bond</keyword>
<evidence type="ECO:0000256" key="5">
    <source>
        <dbReference type="ARBA" id="ARBA00022525"/>
    </source>
</evidence>
<accession>A0A3M9YIS4</accession>
<dbReference type="Pfam" id="PF20684">
    <property type="entry name" value="Fung_rhodopsin"/>
    <property type="match status" value="1"/>
</dbReference>
<feature type="transmembrane region" description="Helical" evidence="16">
    <location>
        <begin position="208"/>
        <end position="230"/>
    </location>
</feature>
<evidence type="ECO:0000256" key="1">
    <source>
        <dbReference type="ARBA" id="ARBA00004141"/>
    </source>
</evidence>
<evidence type="ECO:0000256" key="9">
    <source>
        <dbReference type="ARBA" id="ARBA00022989"/>
    </source>
</evidence>
<feature type="disulfide bond" evidence="14">
    <location>
        <begin position="42"/>
        <end position="49"/>
    </location>
</feature>
<feature type="compositionally biased region" description="Basic and acidic residues" evidence="15">
    <location>
        <begin position="390"/>
        <end position="406"/>
    </location>
</feature>
<keyword evidence="14" id="KW-0479">Metal-binding</keyword>
<evidence type="ECO:0000256" key="13">
    <source>
        <dbReference type="ARBA" id="ARBA00038359"/>
    </source>
</evidence>
<dbReference type="PANTHER" id="PTHR33048:SF143">
    <property type="entry name" value="EXTRACELLULAR MEMBRANE PROTEIN CFEM DOMAIN-CONTAINING PROTEIN-RELATED"/>
    <property type="match status" value="1"/>
</dbReference>
<feature type="transmembrane region" description="Helical" evidence="16">
    <location>
        <begin position="170"/>
        <end position="196"/>
    </location>
</feature>
<keyword evidence="6" id="KW-0325">Glycoprotein</keyword>
<evidence type="ECO:0000256" key="15">
    <source>
        <dbReference type="SAM" id="MobiDB-lite"/>
    </source>
</evidence>
<evidence type="ECO:0000256" key="17">
    <source>
        <dbReference type="SAM" id="SignalP"/>
    </source>
</evidence>
<evidence type="ECO:0000256" key="11">
    <source>
        <dbReference type="ARBA" id="ARBA00023157"/>
    </source>
</evidence>
<dbReference type="RefSeq" id="XP_028498253.1">
    <property type="nucleotide sequence ID" value="XM_028634551.1"/>
</dbReference>
<dbReference type="Pfam" id="PF05730">
    <property type="entry name" value="CFEM"/>
    <property type="match status" value="1"/>
</dbReference>
<evidence type="ECO:0000256" key="3">
    <source>
        <dbReference type="ARBA" id="ARBA00004613"/>
    </source>
</evidence>
<keyword evidence="9 16" id="KW-1133">Transmembrane helix</keyword>
<dbReference type="InterPro" id="IPR049326">
    <property type="entry name" value="Rhodopsin_dom_fungi"/>
</dbReference>
<feature type="transmembrane region" description="Helical" evidence="16">
    <location>
        <begin position="128"/>
        <end position="150"/>
    </location>
</feature>
<gene>
    <name evidence="19" type="ORF">D7B24_000291</name>
</gene>
<dbReference type="PANTHER" id="PTHR33048">
    <property type="entry name" value="PTH11-LIKE INTEGRAL MEMBRANE PROTEIN (AFU_ORTHOLOGUE AFUA_5G11245)"/>
    <property type="match status" value="1"/>
</dbReference>
<feature type="binding site" description="axial binding residue" evidence="14">
    <location>
        <position position="46"/>
    </location>
    <ligand>
        <name>heme</name>
        <dbReference type="ChEBI" id="CHEBI:30413"/>
    </ligand>
    <ligandPart>
        <name>Fe</name>
        <dbReference type="ChEBI" id="CHEBI:18248"/>
    </ligandPart>
</feature>
<feature type="disulfide bond" evidence="14">
    <location>
        <begin position="28"/>
        <end position="68"/>
    </location>
</feature>
<feature type="compositionally biased region" description="Low complexity" evidence="15">
    <location>
        <begin position="454"/>
        <end position="465"/>
    </location>
</feature>
<dbReference type="EMBL" id="RBVV01000010">
    <property type="protein sequence ID" value="RNJ60095.1"/>
    <property type="molecule type" value="Genomic_DNA"/>
</dbReference>
<keyword evidence="7 16" id="KW-0812">Transmembrane</keyword>
<organism evidence="19 20">
    <name type="scientific">Verticillium nonalfalfae</name>
    <dbReference type="NCBI Taxonomy" id="1051616"/>
    <lineage>
        <taxon>Eukaryota</taxon>
        <taxon>Fungi</taxon>
        <taxon>Dikarya</taxon>
        <taxon>Ascomycota</taxon>
        <taxon>Pezizomycotina</taxon>
        <taxon>Sordariomycetes</taxon>
        <taxon>Hypocreomycetidae</taxon>
        <taxon>Glomerellales</taxon>
        <taxon>Plectosphaerellaceae</taxon>
        <taxon>Verticillium</taxon>
    </lineage>
</organism>
<evidence type="ECO:0000256" key="2">
    <source>
        <dbReference type="ARBA" id="ARBA00004589"/>
    </source>
</evidence>
<sequence>MRFSLTALCLVIWCTLAAAQNTADLPACATSCLGIALERSTCAGTDTACICKDKTLQASVQGCVLQSCTVKDALVTQNFTATSCQAPVRDRSAKFNAVSISLGVISATVVALRIAYQHFAAPTSLGRDDWFILLLLCVGLPGTFLNSFGFVTNGMGKDIWTVPFENITRFIQFFYIQEILYFAQIALLKTSILFFYMRIFGHTDIRKFIWGTMIFNAAFGVVFIFIAIFQCKPISYFWTSWDGEHQGHCLDINAIAWANAGISIVLDFWMLTLPLSQIRTLKLHWKKKIGVTLMFCVGTFVTVVSILRLQTLVAFAKTHNPTWDQFGVASWSTIEINVGIICACMPALRLILVRFFPRILGSTRQGTSDMARYYVKSASNTGNQRSRRHFGTESHARSSNRDRGDAESASSDGAEGVSKGIMFTKSFNVDFHDETRLVPMKSLDSPPPPPPDPTQSKPQGPKDNW</sequence>
<dbReference type="AlphaFoldDB" id="A0A3M9YIS4"/>
<evidence type="ECO:0000256" key="12">
    <source>
        <dbReference type="ARBA" id="ARBA00023288"/>
    </source>
</evidence>
<keyword evidence="14" id="KW-0408">Iron</keyword>
<feature type="disulfide bond" evidence="14">
    <location>
        <begin position="32"/>
        <end position="63"/>
    </location>
</feature>
<keyword evidence="20" id="KW-1185">Reference proteome</keyword>
<feature type="transmembrane region" description="Helical" evidence="16">
    <location>
        <begin position="95"/>
        <end position="116"/>
    </location>
</feature>
<keyword evidence="8 17" id="KW-0732">Signal</keyword>